<dbReference type="AlphaFoldDB" id="A0A1I6SDK2"/>
<accession>A0A1I6SDK2</accession>
<evidence type="ECO:0000256" key="5">
    <source>
        <dbReference type="ARBA" id="ARBA00022801"/>
    </source>
</evidence>
<dbReference type="RefSeq" id="WP_254785762.1">
    <property type="nucleotide sequence ID" value="NZ_FPAG01000004.1"/>
</dbReference>
<dbReference type="PANTHER" id="PTHR42693:SF42">
    <property type="entry name" value="ARYLSULFATASE G"/>
    <property type="match status" value="1"/>
</dbReference>
<gene>
    <name evidence="8" type="ORF">SAMN04487906_1546</name>
</gene>
<dbReference type="Proteomes" id="UP000183209">
    <property type="component" value="Unassembled WGS sequence"/>
</dbReference>
<protein>
    <submittedName>
        <fullName evidence="8">Arylsulfatase A</fullName>
    </submittedName>
</protein>
<name>A0A1I6SDK2_9FLAO</name>
<evidence type="ECO:0000313" key="8">
    <source>
        <dbReference type="EMBL" id="SFS75019.1"/>
    </source>
</evidence>
<dbReference type="GO" id="GO:0004065">
    <property type="term" value="F:arylsulfatase activity"/>
    <property type="evidence" value="ECO:0007669"/>
    <property type="project" value="TreeGrafter"/>
</dbReference>
<dbReference type="Gene3D" id="3.40.720.10">
    <property type="entry name" value="Alkaline Phosphatase, subunit A"/>
    <property type="match status" value="1"/>
</dbReference>
<evidence type="ECO:0000256" key="3">
    <source>
        <dbReference type="ARBA" id="ARBA00022723"/>
    </source>
</evidence>
<dbReference type="PROSITE" id="PS51257">
    <property type="entry name" value="PROKAR_LIPOPROTEIN"/>
    <property type="match status" value="1"/>
</dbReference>
<proteinExistence type="inferred from homology"/>
<dbReference type="CDD" id="cd16144">
    <property type="entry name" value="ARS_like"/>
    <property type="match status" value="1"/>
</dbReference>
<dbReference type="Gene3D" id="3.30.1120.10">
    <property type="match status" value="1"/>
</dbReference>
<dbReference type="SUPFAM" id="SSF53649">
    <property type="entry name" value="Alkaline phosphatase-like"/>
    <property type="match status" value="1"/>
</dbReference>
<dbReference type="PROSITE" id="PS00523">
    <property type="entry name" value="SULFATASE_1"/>
    <property type="match status" value="1"/>
</dbReference>
<evidence type="ECO:0000256" key="1">
    <source>
        <dbReference type="ARBA" id="ARBA00001913"/>
    </source>
</evidence>
<dbReference type="EMBL" id="FPAG01000004">
    <property type="protein sequence ID" value="SFS75019.1"/>
    <property type="molecule type" value="Genomic_DNA"/>
</dbReference>
<reference evidence="8 9" key="1">
    <citation type="submission" date="2016-10" db="EMBL/GenBank/DDBJ databases">
        <authorList>
            <person name="de Groot N.N."/>
        </authorList>
    </citation>
    <scope>NUCLEOTIDE SEQUENCE [LARGE SCALE GENOMIC DNA]</scope>
    <source>
        <strain evidence="8 9">CGMCC 1.6114</strain>
    </source>
</reference>
<comment type="similarity">
    <text evidence="2">Belongs to the sulfatase family.</text>
</comment>
<keyword evidence="6" id="KW-0106">Calcium</keyword>
<dbReference type="GO" id="GO:0046872">
    <property type="term" value="F:metal ion binding"/>
    <property type="evidence" value="ECO:0007669"/>
    <property type="project" value="UniProtKB-KW"/>
</dbReference>
<evidence type="ECO:0000256" key="6">
    <source>
        <dbReference type="ARBA" id="ARBA00022837"/>
    </source>
</evidence>
<sequence>MTKMKIKFISQAIVGVLFVFLVGCKENREGQNDYNNKAKPNFLFILVDDLGYSDLSCMGSQFYETPNIDSIYNQSMIFENGYTTCAVCSPSRASLLTGQFPARHGITDYIGAPSGKSWRKMNRFSKLLPPAYKNHLPFDNKVLPEALKEAGYRTFFAGKWHLGSKEEKSLPTDHGFDVNAGGYAPGGPYSGGYFSPFNNPYLTDEPEEKGMSLSMKLAKETGKFIEQNKDTTFLAYLSFYAVHGPIQTSKLKWEKYRNKAEAMGIDSVGFKMERVLPYRLKQDNPVYAGLVEQMDEAVGYVHGILQKNGLDKNTVIVFVSDNGGVVSGDNYSTNLLPLRGGKGYQWEGGTKVPFFIHVPWMENNGVKTTTPVTGADLYPTLLALAGQELKPQEHKDGVSLLPLLEGNTIAERPLYWHYPHYGNQGGEPHSIIRDGNMKLIHYWEDGHNELYDLKTDISEQANLSESQVELTNELENKLMDWLKSVNAKFPEKDPMHNPDSAQIRLDNYKNKLLPRLEKQRKKMLQKDFEPNKDWWGSQTVD</sequence>
<dbReference type="InterPro" id="IPR024607">
    <property type="entry name" value="Sulfatase_CS"/>
</dbReference>
<dbReference type="PROSITE" id="PS00149">
    <property type="entry name" value="SULFATASE_2"/>
    <property type="match status" value="1"/>
</dbReference>
<keyword evidence="5" id="KW-0378">Hydrolase</keyword>
<evidence type="ECO:0000256" key="4">
    <source>
        <dbReference type="ARBA" id="ARBA00022729"/>
    </source>
</evidence>
<evidence type="ECO:0000256" key="2">
    <source>
        <dbReference type="ARBA" id="ARBA00008779"/>
    </source>
</evidence>
<dbReference type="InterPro" id="IPR017850">
    <property type="entry name" value="Alkaline_phosphatase_core_sf"/>
</dbReference>
<evidence type="ECO:0000259" key="7">
    <source>
        <dbReference type="Pfam" id="PF00884"/>
    </source>
</evidence>
<comment type="cofactor">
    <cofactor evidence="1">
        <name>Ca(2+)</name>
        <dbReference type="ChEBI" id="CHEBI:29108"/>
    </cofactor>
</comment>
<dbReference type="InterPro" id="IPR050738">
    <property type="entry name" value="Sulfatase"/>
</dbReference>
<keyword evidence="4" id="KW-0732">Signal</keyword>
<dbReference type="InterPro" id="IPR000917">
    <property type="entry name" value="Sulfatase_N"/>
</dbReference>
<keyword evidence="3" id="KW-0479">Metal-binding</keyword>
<organism evidence="8 9">
    <name type="scientific">Zhouia amylolytica</name>
    <dbReference type="NCBI Taxonomy" id="376730"/>
    <lineage>
        <taxon>Bacteria</taxon>
        <taxon>Pseudomonadati</taxon>
        <taxon>Bacteroidota</taxon>
        <taxon>Flavobacteriia</taxon>
        <taxon>Flavobacteriales</taxon>
        <taxon>Flavobacteriaceae</taxon>
        <taxon>Zhouia</taxon>
    </lineage>
</organism>
<feature type="domain" description="Sulfatase N-terminal" evidence="7">
    <location>
        <begin position="40"/>
        <end position="386"/>
    </location>
</feature>
<dbReference type="PANTHER" id="PTHR42693">
    <property type="entry name" value="ARYLSULFATASE FAMILY MEMBER"/>
    <property type="match status" value="1"/>
</dbReference>
<evidence type="ECO:0000313" key="9">
    <source>
        <dbReference type="Proteomes" id="UP000183209"/>
    </source>
</evidence>
<dbReference type="Pfam" id="PF00884">
    <property type="entry name" value="Sulfatase"/>
    <property type="match status" value="1"/>
</dbReference>